<comment type="caution">
    <text evidence="5">The sequence shown here is derived from an EMBL/GenBank/DDBJ whole genome shotgun (WGS) entry which is preliminary data.</text>
</comment>
<evidence type="ECO:0000313" key="5">
    <source>
        <dbReference type="EMBL" id="GHG39865.1"/>
    </source>
</evidence>
<dbReference type="Pfam" id="PF12833">
    <property type="entry name" value="HTH_18"/>
    <property type="match status" value="1"/>
</dbReference>
<reference evidence="6" key="1">
    <citation type="journal article" date="2019" name="Int. J. Syst. Evol. Microbiol.">
        <title>The Global Catalogue of Microorganisms (GCM) 10K type strain sequencing project: providing services to taxonomists for standard genome sequencing and annotation.</title>
        <authorList>
            <consortium name="The Broad Institute Genomics Platform"/>
            <consortium name="The Broad Institute Genome Sequencing Center for Infectious Disease"/>
            <person name="Wu L."/>
            <person name="Ma J."/>
        </authorList>
    </citation>
    <scope>NUCLEOTIDE SEQUENCE [LARGE SCALE GENOMIC DNA]</scope>
    <source>
        <strain evidence="6">JCM 4253</strain>
    </source>
</reference>
<keyword evidence="3" id="KW-0804">Transcription</keyword>
<dbReference type="Gene3D" id="1.10.10.60">
    <property type="entry name" value="Homeodomain-like"/>
    <property type="match status" value="1"/>
</dbReference>
<dbReference type="Proteomes" id="UP000619355">
    <property type="component" value="Unassembled WGS sequence"/>
</dbReference>
<keyword evidence="2" id="KW-0238">DNA-binding</keyword>
<evidence type="ECO:0000256" key="1">
    <source>
        <dbReference type="ARBA" id="ARBA00023015"/>
    </source>
</evidence>
<evidence type="ECO:0000259" key="4">
    <source>
        <dbReference type="PROSITE" id="PS01124"/>
    </source>
</evidence>
<dbReference type="InterPro" id="IPR018062">
    <property type="entry name" value="HTH_AraC-typ_CS"/>
</dbReference>
<dbReference type="PANTHER" id="PTHR46796">
    <property type="entry name" value="HTH-TYPE TRANSCRIPTIONAL ACTIVATOR RHAS-RELATED"/>
    <property type="match status" value="1"/>
</dbReference>
<sequence>MGSMNHMWTRASGHEVPVADRFDWFTETVSTDLMPVAISTDRVGDFHAVVGAVELGAVTVSTLEFSPVWSRRTPAHIRRGDPEQYQLALVEGNAMKACQLGRDSGLVVDGFIVTNTSAPLECDTDRDGGPIRATVLQIPRSQLPLRAGRADHLVARRLPRTGLGAVMAHFMTSLRDNGPDCRIEELTVLGRAALDMATAYLAEQLGTIEGTAPEIRARALLERAKMFIERNLGDPALTPRAVADHHNISLRGLYALFRDEPEGVAALIRIRRLERCRADLARPELCTVPVQAIAARWGFSNATVFGRAFRQAYGLTPGEYRRHALGHGSARGVEEPCTLRRPSPAERV</sequence>
<keyword evidence="1" id="KW-0805">Transcription regulation</keyword>
<dbReference type="PROSITE" id="PS00041">
    <property type="entry name" value="HTH_ARAC_FAMILY_1"/>
    <property type="match status" value="1"/>
</dbReference>
<dbReference type="AlphaFoldDB" id="A0A919EVK1"/>
<accession>A0A919EVK1</accession>
<name>A0A919EVK1_9ACTN</name>
<dbReference type="GO" id="GO:0043565">
    <property type="term" value="F:sequence-specific DNA binding"/>
    <property type="evidence" value="ECO:0007669"/>
    <property type="project" value="InterPro"/>
</dbReference>
<dbReference type="PRINTS" id="PR00032">
    <property type="entry name" value="HTHARAC"/>
</dbReference>
<dbReference type="SMART" id="SM00342">
    <property type="entry name" value="HTH_ARAC"/>
    <property type="match status" value="1"/>
</dbReference>
<dbReference type="EMBL" id="BNBF01000003">
    <property type="protein sequence ID" value="GHG39865.1"/>
    <property type="molecule type" value="Genomic_DNA"/>
</dbReference>
<organism evidence="5 6">
    <name type="scientific">Streptomyces capoamus</name>
    <dbReference type="NCBI Taxonomy" id="68183"/>
    <lineage>
        <taxon>Bacteria</taxon>
        <taxon>Bacillati</taxon>
        <taxon>Actinomycetota</taxon>
        <taxon>Actinomycetes</taxon>
        <taxon>Kitasatosporales</taxon>
        <taxon>Streptomycetaceae</taxon>
        <taxon>Streptomyces</taxon>
    </lineage>
</organism>
<proteinExistence type="predicted"/>
<keyword evidence="6" id="KW-1185">Reference proteome</keyword>
<dbReference type="InterPro" id="IPR020449">
    <property type="entry name" value="Tscrpt_reg_AraC-type_HTH"/>
</dbReference>
<protein>
    <submittedName>
        <fullName evidence="5">AraC family transcriptional regulator</fullName>
    </submittedName>
</protein>
<dbReference type="Pfam" id="PF14525">
    <property type="entry name" value="AraC_binding_2"/>
    <property type="match status" value="1"/>
</dbReference>
<dbReference type="SUPFAM" id="SSF46689">
    <property type="entry name" value="Homeodomain-like"/>
    <property type="match status" value="1"/>
</dbReference>
<gene>
    <name evidence="5" type="ORF">GCM10018980_13680</name>
</gene>
<evidence type="ECO:0000313" key="6">
    <source>
        <dbReference type="Proteomes" id="UP000619355"/>
    </source>
</evidence>
<dbReference type="InterPro" id="IPR035418">
    <property type="entry name" value="AraC-bd_2"/>
</dbReference>
<dbReference type="PROSITE" id="PS01124">
    <property type="entry name" value="HTH_ARAC_FAMILY_2"/>
    <property type="match status" value="1"/>
</dbReference>
<evidence type="ECO:0000256" key="3">
    <source>
        <dbReference type="ARBA" id="ARBA00023163"/>
    </source>
</evidence>
<evidence type="ECO:0000256" key="2">
    <source>
        <dbReference type="ARBA" id="ARBA00023125"/>
    </source>
</evidence>
<feature type="domain" description="HTH araC/xylS-type" evidence="4">
    <location>
        <begin position="222"/>
        <end position="323"/>
    </location>
</feature>
<dbReference type="PANTHER" id="PTHR46796:SF6">
    <property type="entry name" value="ARAC SUBFAMILY"/>
    <property type="match status" value="1"/>
</dbReference>
<dbReference type="InterPro" id="IPR009057">
    <property type="entry name" value="Homeodomain-like_sf"/>
</dbReference>
<dbReference type="InterPro" id="IPR018060">
    <property type="entry name" value="HTH_AraC"/>
</dbReference>
<dbReference type="InterPro" id="IPR050204">
    <property type="entry name" value="AraC_XylS_family_regulators"/>
</dbReference>
<dbReference type="GO" id="GO:0003700">
    <property type="term" value="F:DNA-binding transcription factor activity"/>
    <property type="evidence" value="ECO:0007669"/>
    <property type="project" value="InterPro"/>
</dbReference>